<accession>A0A212RTL0</accession>
<reference evidence="3 4" key="1">
    <citation type="submission" date="2017-06" db="EMBL/GenBank/DDBJ databases">
        <authorList>
            <person name="Kim H.J."/>
            <person name="Triplett B.A."/>
        </authorList>
    </citation>
    <scope>NUCLEOTIDE SEQUENCE [LARGE SCALE GENOMIC DNA]</scope>
    <source>
        <strain evidence="3 4">B29T1</strain>
    </source>
</reference>
<organism evidence="3 4">
    <name type="scientific">Arboricoccus pini</name>
    <dbReference type="NCBI Taxonomy" id="1963835"/>
    <lineage>
        <taxon>Bacteria</taxon>
        <taxon>Pseudomonadati</taxon>
        <taxon>Pseudomonadota</taxon>
        <taxon>Alphaproteobacteria</taxon>
        <taxon>Geminicoccales</taxon>
        <taxon>Geminicoccaceae</taxon>
        <taxon>Arboricoccus</taxon>
    </lineage>
</organism>
<dbReference type="SUPFAM" id="SSF55174">
    <property type="entry name" value="Alpha-L RNA-binding motif"/>
    <property type="match status" value="1"/>
</dbReference>
<dbReference type="GO" id="GO:0003723">
    <property type="term" value="F:RNA binding"/>
    <property type="evidence" value="ECO:0007669"/>
    <property type="project" value="UniProtKB-KW"/>
</dbReference>
<dbReference type="PROSITE" id="PS50889">
    <property type="entry name" value="S4"/>
    <property type="match status" value="1"/>
</dbReference>
<feature type="domain" description="RNA-binding S4" evidence="2">
    <location>
        <begin position="6"/>
        <end position="62"/>
    </location>
</feature>
<evidence type="ECO:0000256" key="1">
    <source>
        <dbReference type="PROSITE-ProRule" id="PRU00182"/>
    </source>
</evidence>
<proteinExistence type="predicted"/>
<dbReference type="InterPro" id="IPR036986">
    <property type="entry name" value="S4_RNA-bd_sf"/>
</dbReference>
<dbReference type="RefSeq" id="WP_088562533.1">
    <property type="nucleotide sequence ID" value="NZ_FYEH01000014.1"/>
</dbReference>
<dbReference type="Pfam" id="PF01479">
    <property type="entry name" value="S4"/>
    <property type="match status" value="1"/>
</dbReference>
<dbReference type="AlphaFoldDB" id="A0A212RTL0"/>
<dbReference type="Gene3D" id="3.10.290.10">
    <property type="entry name" value="RNA-binding S4 domain"/>
    <property type="match status" value="1"/>
</dbReference>
<dbReference type="Proteomes" id="UP000197065">
    <property type="component" value="Unassembled WGS sequence"/>
</dbReference>
<sequence length="91" mass="10329">MNASELRLDKWLWHARFARSRDKAAALIQERKVRINGQLATKLHHRLRLGDVVVLNDPSAIRVMRVRGLGLRRGSATDAVELYETLAVETA</sequence>
<evidence type="ECO:0000259" key="2">
    <source>
        <dbReference type="SMART" id="SM00363"/>
    </source>
</evidence>
<dbReference type="InterPro" id="IPR002942">
    <property type="entry name" value="S4_RNA-bd"/>
</dbReference>
<keyword evidence="1" id="KW-0694">RNA-binding</keyword>
<dbReference type="SMART" id="SM00363">
    <property type="entry name" value="S4"/>
    <property type="match status" value="1"/>
</dbReference>
<dbReference type="CDD" id="cd00165">
    <property type="entry name" value="S4"/>
    <property type="match status" value="1"/>
</dbReference>
<gene>
    <name evidence="3" type="ORF">SAMN07250955_11421</name>
</gene>
<dbReference type="OrthoDB" id="9797176at2"/>
<keyword evidence="4" id="KW-1185">Reference proteome</keyword>
<protein>
    <submittedName>
        <fullName evidence="3">Heat shock protein Hsp15</fullName>
    </submittedName>
</protein>
<dbReference type="EMBL" id="FYEH01000014">
    <property type="protein sequence ID" value="SNB75843.1"/>
    <property type="molecule type" value="Genomic_DNA"/>
</dbReference>
<name>A0A212RTL0_9PROT</name>
<evidence type="ECO:0000313" key="4">
    <source>
        <dbReference type="Proteomes" id="UP000197065"/>
    </source>
</evidence>
<evidence type="ECO:0000313" key="3">
    <source>
        <dbReference type="EMBL" id="SNB75843.1"/>
    </source>
</evidence>
<keyword evidence="3" id="KW-0346">Stress response</keyword>